<dbReference type="AlphaFoldDB" id="A0A2P5DQS4"/>
<keyword evidence="9" id="KW-1185">Reference proteome</keyword>
<reference evidence="9" key="1">
    <citation type="submission" date="2016-06" db="EMBL/GenBank/DDBJ databases">
        <title>Parallel loss of symbiosis genes in relatives of nitrogen-fixing non-legume Parasponia.</title>
        <authorList>
            <person name="Van Velzen R."/>
            <person name="Holmer R."/>
            <person name="Bu F."/>
            <person name="Rutten L."/>
            <person name="Van Zeijl A."/>
            <person name="Liu W."/>
            <person name="Santuari L."/>
            <person name="Cao Q."/>
            <person name="Sharma T."/>
            <person name="Shen D."/>
            <person name="Roswanjaya Y."/>
            <person name="Wardhani T."/>
            <person name="Kalhor M.S."/>
            <person name="Jansen J."/>
            <person name="Van den Hoogen J."/>
            <person name="Gungor B."/>
            <person name="Hartog M."/>
            <person name="Hontelez J."/>
            <person name="Verver J."/>
            <person name="Yang W.-C."/>
            <person name="Schijlen E."/>
            <person name="Repin R."/>
            <person name="Schilthuizen M."/>
            <person name="Schranz E."/>
            <person name="Heidstra R."/>
            <person name="Miyata K."/>
            <person name="Fedorova E."/>
            <person name="Kohlen W."/>
            <person name="Bisseling T."/>
            <person name="Smit S."/>
            <person name="Geurts R."/>
        </authorList>
    </citation>
    <scope>NUCLEOTIDE SEQUENCE [LARGE SCALE GENOMIC DNA]</scope>
    <source>
        <strain evidence="9">cv. WU1-14</strain>
    </source>
</reference>
<dbReference type="Pfam" id="PF17917">
    <property type="entry name" value="RT_RNaseH"/>
    <property type="match status" value="1"/>
</dbReference>
<dbReference type="Proteomes" id="UP000237105">
    <property type="component" value="Unassembled WGS sequence"/>
</dbReference>
<evidence type="ECO:0000313" key="8">
    <source>
        <dbReference type="EMBL" id="PON75619.1"/>
    </source>
</evidence>
<gene>
    <name evidence="8" type="ORF">PanWU01x14_042440</name>
</gene>
<dbReference type="GO" id="GO:0004519">
    <property type="term" value="F:endonuclease activity"/>
    <property type="evidence" value="ECO:0007669"/>
    <property type="project" value="UniProtKB-KW"/>
</dbReference>
<feature type="non-terminal residue" evidence="8">
    <location>
        <position position="118"/>
    </location>
</feature>
<feature type="domain" description="Reverse transcriptase RNase H-like" evidence="7">
    <location>
        <begin position="1"/>
        <end position="52"/>
    </location>
</feature>
<dbReference type="PANTHER" id="PTHR35046:SF9">
    <property type="entry name" value="RNA-DIRECTED DNA POLYMERASE"/>
    <property type="match status" value="1"/>
</dbReference>
<evidence type="ECO:0000256" key="4">
    <source>
        <dbReference type="ARBA" id="ARBA00022759"/>
    </source>
</evidence>
<dbReference type="InterPro" id="IPR041373">
    <property type="entry name" value="RT_RNaseH"/>
</dbReference>
<dbReference type="SUPFAM" id="SSF56672">
    <property type="entry name" value="DNA/RNA polymerases"/>
    <property type="match status" value="1"/>
</dbReference>
<sequence>MYALVRDSETWQNYLWPKEFVTRTNHESLKQLKGQHKLNKRLARWVEFIQTFAYIIRYKQSKDLRTNPFQEEGNDEDIGSTRVWNADPIQVPIGLVTSACTKKFQNALSGLIQGIWVQ</sequence>
<accession>A0A2P5DQS4</accession>
<dbReference type="OrthoDB" id="1732171at2759"/>
<dbReference type="PANTHER" id="PTHR35046">
    <property type="entry name" value="ZINC KNUCKLE (CCHC-TYPE) FAMILY PROTEIN"/>
    <property type="match status" value="1"/>
</dbReference>
<dbReference type="GO" id="GO:0003964">
    <property type="term" value="F:RNA-directed DNA polymerase activity"/>
    <property type="evidence" value="ECO:0007669"/>
    <property type="project" value="UniProtKB-KW"/>
</dbReference>
<keyword evidence="4" id="KW-0255">Endonuclease</keyword>
<comment type="caution">
    <text evidence="8">The sequence shown here is derived from an EMBL/GenBank/DDBJ whole genome shotgun (WGS) entry which is preliminary data.</text>
</comment>
<keyword evidence="3" id="KW-0540">Nuclease</keyword>
<organism evidence="8 9">
    <name type="scientific">Parasponia andersonii</name>
    <name type="common">Sponia andersonii</name>
    <dbReference type="NCBI Taxonomy" id="3476"/>
    <lineage>
        <taxon>Eukaryota</taxon>
        <taxon>Viridiplantae</taxon>
        <taxon>Streptophyta</taxon>
        <taxon>Embryophyta</taxon>
        <taxon>Tracheophyta</taxon>
        <taxon>Spermatophyta</taxon>
        <taxon>Magnoliopsida</taxon>
        <taxon>eudicotyledons</taxon>
        <taxon>Gunneridae</taxon>
        <taxon>Pentapetalae</taxon>
        <taxon>rosids</taxon>
        <taxon>fabids</taxon>
        <taxon>Rosales</taxon>
        <taxon>Cannabaceae</taxon>
        <taxon>Parasponia</taxon>
    </lineage>
</organism>
<protein>
    <recommendedName>
        <fullName evidence="7">Reverse transcriptase RNase H-like domain-containing protein</fullName>
    </recommendedName>
</protein>
<keyword evidence="1" id="KW-0808">Transferase</keyword>
<evidence type="ECO:0000256" key="1">
    <source>
        <dbReference type="ARBA" id="ARBA00022679"/>
    </source>
</evidence>
<keyword evidence="2" id="KW-0548">Nucleotidyltransferase</keyword>
<proteinExistence type="predicted"/>
<evidence type="ECO:0000256" key="5">
    <source>
        <dbReference type="ARBA" id="ARBA00022801"/>
    </source>
</evidence>
<dbReference type="GO" id="GO:0016787">
    <property type="term" value="F:hydrolase activity"/>
    <property type="evidence" value="ECO:0007669"/>
    <property type="project" value="UniProtKB-KW"/>
</dbReference>
<evidence type="ECO:0000256" key="2">
    <source>
        <dbReference type="ARBA" id="ARBA00022695"/>
    </source>
</evidence>
<evidence type="ECO:0000256" key="6">
    <source>
        <dbReference type="ARBA" id="ARBA00022918"/>
    </source>
</evidence>
<name>A0A2P5DQS4_PARAD</name>
<keyword evidence="6" id="KW-0695">RNA-directed DNA polymerase</keyword>
<keyword evidence="5" id="KW-0378">Hydrolase</keyword>
<evidence type="ECO:0000259" key="7">
    <source>
        <dbReference type="Pfam" id="PF17917"/>
    </source>
</evidence>
<evidence type="ECO:0000313" key="9">
    <source>
        <dbReference type="Proteomes" id="UP000237105"/>
    </source>
</evidence>
<dbReference type="InterPro" id="IPR043502">
    <property type="entry name" value="DNA/RNA_pol_sf"/>
</dbReference>
<dbReference type="EMBL" id="JXTB01000023">
    <property type="protein sequence ID" value="PON75619.1"/>
    <property type="molecule type" value="Genomic_DNA"/>
</dbReference>
<evidence type="ECO:0000256" key="3">
    <source>
        <dbReference type="ARBA" id="ARBA00022722"/>
    </source>
</evidence>